<dbReference type="InterPro" id="IPR017455">
    <property type="entry name" value="Znf_FYVE-rel"/>
</dbReference>
<evidence type="ECO:0000256" key="10">
    <source>
        <dbReference type="PROSITE-ProRule" id="PRU00781"/>
    </source>
</evidence>
<dbReference type="Gene3D" id="3.30.40.10">
    <property type="entry name" value="Zinc/RING finger domain, C3HC4 (zinc finger)"/>
    <property type="match status" value="1"/>
</dbReference>
<dbReference type="GO" id="GO:0046854">
    <property type="term" value="P:phosphatidylinositol phosphate biosynthetic process"/>
    <property type="evidence" value="ECO:0007669"/>
    <property type="project" value="TreeGrafter"/>
</dbReference>
<dbReference type="GO" id="GO:0005524">
    <property type="term" value="F:ATP binding"/>
    <property type="evidence" value="ECO:0007669"/>
    <property type="project" value="UniProtKB-UniRule"/>
</dbReference>
<feature type="compositionally biased region" description="Polar residues" evidence="11">
    <location>
        <begin position="144"/>
        <end position="163"/>
    </location>
</feature>
<dbReference type="Proteomes" id="UP000269793">
    <property type="component" value="Chromosome III"/>
</dbReference>
<evidence type="ECO:0000313" key="15">
    <source>
        <dbReference type="Proteomes" id="UP000269793"/>
    </source>
</evidence>
<dbReference type="PROSITE" id="PS51455">
    <property type="entry name" value="PIPK"/>
    <property type="match status" value="1"/>
</dbReference>
<organism evidence="14 15">
    <name type="scientific">Malassezia restricta (strain ATCC 96810 / NBRC 103918 / CBS 7877)</name>
    <name type="common">Seborrheic dermatitis infection agent</name>
    <dbReference type="NCBI Taxonomy" id="425264"/>
    <lineage>
        <taxon>Eukaryota</taxon>
        <taxon>Fungi</taxon>
        <taxon>Dikarya</taxon>
        <taxon>Basidiomycota</taxon>
        <taxon>Ustilaginomycotina</taxon>
        <taxon>Malasseziomycetes</taxon>
        <taxon>Malasseziales</taxon>
        <taxon>Malasseziaceae</taxon>
        <taxon>Malassezia</taxon>
    </lineage>
</organism>
<keyword evidence="4 10" id="KW-0547">Nucleotide-binding</keyword>
<protein>
    <recommendedName>
        <fullName evidence="1">1-phosphatidylinositol-3-phosphate 5-kinase</fullName>
        <ecNumber evidence="1">2.7.1.150</ecNumber>
    </recommendedName>
</protein>
<evidence type="ECO:0000256" key="5">
    <source>
        <dbReference type="ARBA" id="ARBA00022771"/>
    </source>
</evidence>
<dbReference type="STRING" id="425264.A0A3G2S448"/>
<dbReference type="Gene3D" id="3.30.810.10">
    <property type="entry name" value="2-Layer Sandwich"/>
    <property type="match status" value="1"/>
</dbReference>
<evidence type="ECO:0000256" key="11">
    <source>
        <dbReference type="SAM" id="MobiDB-lite"/>
    </source>
</evidence>
<dbReference type="Pfam" id="PF01504">
    <property type="entry name" value="PIP5K"/>
    <property type="match status" value="2"/>
</dbReference>
<dbReference type="GO" id="GO:0008270">
    <property type="term" value="F:zinc ion binding"/>
    <property type="evidence" value="ECO:0007669"/>
    <property type="project" value="UniProtKB-KW"/>
</dbReference>
<dbReference type="EC" id="2.7.1.150" evidence="1"/>
<dbReference type="FunFam" id="3.30.810.10:FF:000001">
    <property type="entry name" value="1-phosphatidylinositol 3-phosphate 5-kinase FAB1"/>
    <property type="match status" value="1"/>
</dbReference>
<reference evidence="14 15" key="1">
    <citation type="submission" date="2018-10" db="EMBL/GenBank/DDBJ databases">
        <title>Complete genome sequence of Malassezia restricta CBS 7877.</title>
        <authorList>
            <person name="Morand S.C."/>
            <person name="Bertignac M."/>
            <person name="Iltis A."/>
            <person name="Kolder I."/>
            <person name="Pirovano W."/>
            <person name="Jourdain R."/>
            <person name="Clavaud C."/>
        </authorList>
    </citation>
    <scope>NUCLEOTIDE SEQUENCE [LARGE SCALE GENOMIC DNA]</scope>
    <source>
        <strain evidence="14 15">CBS 7877</strain>
    </source>
</reference>
<dbReference type="PROSITE" id="PS50178">
    <property type="entry name" value="ZF_FYVE"/>
    <property type="match status" value="1"/>
</dbReference>
<evidence type="ECO:0000256" key="8">
    <source>
        <dbReference type="ARBA" id="ARBA00022840"/>
    </source>
</evidence>
<dbReference type="InterPro" id="IPR044769">
    <property type="entry name" value="PIKfyve_PIPKc"/>
</dbReference>
<keyword evidence="8 10" id="KW-0067">ATP-binding</keyword>
<dbReference type="InterPro" id="IPR013083">
    <property type="entry name" value="Znf_RING/FYVE/PHD"/>
</dbReference>
<evidence type="ECO:0000256" key="9">
    <source>
        <dbReference type="PROSITE-ProRule" id="PRU00091"/>
    </source>
</evidence>
<dbReference type="SUPFAM" id="SSF56104">
    <property type="entry name" value="SAICAR synthase-like"/>
    <property type="match status" value="1"/>
</dbReference>
<keyword evidence="7" id="KW-0862">Zinc</keyword>
<evidence type="ECO:0000256" key="7">
    <source>
        <dbReference type="ARBA" id="ARBA00022833"/>
    </source>
</evidence>
<dbReference type="SUPFAM" id="SSF57903">
    <property type="entry name" value="FYVE/PHD zinc finger"/>
    <property type="match status" value="1"/>
</dbReference>
<feature type="compositionally biased region" description="Polar residues" evidence="11">
    <location>
        <begin position="1"/>
        <end position="16"/>
    </location>
</feature>
<name>A0A3G2S448_MALR7</name>
<gene>
    <name evidence="14" type="primary">fab1</name>
    <name evidence="14" type="ORF">DNF11_1586</name>
</gene>
<dbReference type="Pfam" id="PF01363">
    <property type="entry name" value="FYVE"/>
    <property type="match status" value="1"/>
</dbReference>
<sequence>MARDGPTTQPMTNEFVSLNLLDDSDDRPSSFAFTSLFDRMRTAFSAPPSKTESDVATAAGPSGPSQRHTPRRAPDNSSPASRILPLRTAPPSLSMAPIHASPVVPSEASDTTSIDTGRSEAWSTLGGMISGVPGFPLGSDVLDDTQSLSQRPETGDEGTSSVRPSADMWIRRFRGEGLSRKYWMADDTAKECRDCLMPFTSLRRKHHCRICGQIFCSRCASNLVPGARWGQKHAIRMCDQCHTMLEEYDRRERMDAEARDKSQRQPLLAPSPGLVPDLDDVHTPQSQFAAKTLFAKDAFPYRDDVVSDVAGSDEADALEDRYREVLGDLSASEAPQALATEVAPFRSGLDEIETHASDLIEAPAHIPPPSPDTSPPSPQHTPRDATEALASLPPLPPSPIKRSTAQQKLMRGTSRFVTSTALGAISLVYFLRMLHQLLVAEHVGHVAEWKETIKLLALAVIDRIRVRTRNMYLTDIRQCVKIKCFPGGRVSDCEFLDGYVCTKNVATRRMASFLPIHHARIMIITFPIEYHRNAKQLMSLDSIMAQEYEFLRILVARITAQRPHVVMAEKGVSHIALSMFEQAGIVVFSRLKRTAIDTIAHCTQADVIASIDRLSLEPRLGRCACISIDTYQQAGDPEQRKPLLRVEVASKEVSCALILRGTIQPKLRRIKAILALMVFVGYNLKLEECVRRDMGATLDWSVMNFHTVSELAAPMPTEEEDVHRHIILDETLKKYQRLLLSASVTAVLPPPYLVTRMKYVNDRIRTLKALPIKSMTYKHTDAQGDVPTQGLVLCAPETYAAPTEVAVLESEHESIQACWHACVSGMSKMLTPFAHQKLVALVFKTCAVNRHTCMGPHFDCADFYGVDDEPLGQFLERTCDEHAASCEARHCEHANLVHYLTYTHNTTQIQMVVEHFPCPLRDCEHELLCWSYCKVCEASTPMTRLSDEAWSLSFAKFLELQCYPNSSCHSTVCEHDYFQNTVRYFALRNLAIRFHADTIEPWDILVPPTRLIIDYTQMCVLRNTEAVKLYDKNRLYWRSVCMRLDALQRQIAAKMLPARLKTHTDTLLTQMVQLAMADGFEIEKSISESYRESDKDMCQLTMNAVRRTLQDRVVEWENLFLDFKKHAPKSDQDKQRLLAQYDPPEADIIAPQPVRASPERTPSFVEQVSPSKSPRRPLPRRDPSGQVAMLTQQYEQMTRDAEQQASRMHRARPVTTTHATVEVFKSLRDAVRGDDSDHEDDLRPEQTRGEAWLGSRPIETPQPSTHDTLIELSVPSTPSTENDTYHDTSRSLMIEEGNVDMTDTSQPERTKLFHLLKAAWPLPVDEFFPLTYPFSPTDHVFTDARVVVREDEPSSIIAFTLDSQNYREQLANSRQSRSDAPLTELRHADGSHYLYEFDTETIKLWCKIFFAEQFDALRHMCGCAEQFVQSLSRCFKWDSRGGKSGSAFLKTRDDRFVVKQLSRTELDGFSKFAPQYFTYLAECQSALRPTALTKIFGYFRIGFKNTHTGRSFKMDFMVMENLLYGRSVDRIFDLKGSTRHRFVQESGQPHEVLQDENLMQRAQSSPLLVREHSKRILRTALHNDSLFLTEMNVMDYSLIMALDTSRNKMVIGIIDYLRTYTWDKRVESFVKETAILGGGGKGEPTIITPRQYRMRFLTFLDRNILMTPDPWIQSGWVQ</sequence>
<dbReference type="InterPro" id="IPR027484">
    <property type="entry name" value="PInositol-4-P-5-kinase_N"/>
</dbReference>
<evidence type="ECO:0000256" key="2">
    <source>
        <dbReference type="ARBA" id="ARBA00022679"/>
    </source>
</evidence>
<dbReference type="InterPro" id="IPR011011">
    <property type="entry name" value="Znf_FYVE_PHD"/>
</dbReference>
<keyword evidence="5 9" id="KW-0863">Zinc-finger</keyword>
<keyword evidence="2 10" id="KW-0808">Transferase</keyword>
<proteinExistence type="predicted"/>
<evidence type="ECO:0000256" key="4">
    <source>
        <dbReference type="ARBA" id="ARBA00022741"/>
    </source>
</evidence>
<keyword evidence="3" id="KW-0479">Metal-binding</keyword>
<dbReference type="GO" id="GO:0010008">
    <property type="term" value="C:endosome membrane"/>
    <property type="evidence" value="ECO:0007669"/>
    <property type="project" value="TreeGrafter"/>
</dbReference>
<evidence type="ECO:0000259" key="13">
    <source>
        <dbReference type="PROSITE" id="PS51455"/>
    </source>
</evidence>
<dbReference type="InterPro" id="IPR027409">
    <property type="entry name" value="GroEL-like_apical_dom_sf"/>
</dbReference>
<evidence type="ECO:0000313" key="14">
    <source>
        <dbReference type="EMBL" id="AYO42536.1"/>
    </source>
</evidence>
<evidence type="ECO:0000256" key="1">
    <source>
        <dbReference type="ARBA" id="ARBA00012009"/>
    </source>
</evidence>
<dbReference type="VEuPathDB" id="FungiDB:DNF11_1586"/>
<feature type="region of interest" description="Disordered" evidence="11">
    <location>
        <begin position="44"/>
        <end position="114"/>
    </location>
</feature>
<dbReference type="OrthoDB" id="158357at2759"/>
<dbReference type="Pfam" id="PF00118">
    <property type="entry name" value="Cpn60_TCP1"/>
    <property type="match status" value="1"/>
</dbReference>
<evidence type="ECO:0000256" key="3">
    <source>
        <dbReference type="ARBA" id="ARBA00022723"/>
    </source>
</evidence>
<dbReference type="FunFam" id="3.50.7.10:FF:000007">
    <property type="entry name" value="1-phosphatidylinositol 3-phosphate 5-kinase isoform X1"/>
    <property type="match status" value="1"/>
</dbReference>
<dbReference type="InterPro" id="IPR027483">
    <property type="entry name" value="PInositol-4-P-4/5-kinase_C_sf"/>
</dbReference>
<feature type="domain" description="PIPK" evidence="13">
    <location>
        <begin position="1336"/>
        <end position="1664"/>
    </location>
</feature>
<dbReference type="PANTHER" id="PTHR45748:SF7">
    <property type="entry name" value="1-PHOSPHATIDYLINOSITOL 3-PHOSPHATE 5-KINASE-RELATED"/>
    <property type="match status" value="1"/>
</dbReference>
<feature type="region of interest" description="Disordered" evidence="11">
    <location>
        <begin position="362"/>
        <end position="407"/>
    </location>
</feature>
<dbReference type="SUPFAM" id="SSF52029">
    <property type="entry name" value="GroEL apical domain-like"/>
    <property type="match status" value="1"/>
</dbReference>
<dbReference type="SMART" id="SM00330">
    <property type="entry name" value="PIPKc"/>
    <property type="match status" value="1"/>
</dbReference>
<keyword evidence="6 10" id="KW-0418">Kinase</keyword>
<feature type="compositionally biased region" description="Basic and acidic residues" evidence="11">
    <location>
        <begin position="252"/>
        <end position="263"/>
    </location>
</feature>
<dbReference type="Gene3D" id="3.30.800.10">
    <property type="entry name" value="Phosphatidylinositol Phosphate Kinase II Beta"/>
    <property type="match status" value="1"/>
</dbReference>
<evidence type="ECO:0000256" key="6">
    <source>
        <dbReference type="ARBA" id="ARBA00022777"/>
    </source>
</evidence>
<dbReference type="CDD" id="cd17300">
    <property type="entry name" value="PIPKc_PIKfyve"/>
    <property type="match status" value="1"/>
</dbReference>
<feature type="region of interest" description="Disordered" evidence="11">
    <location>
        <begin position="142"/>
        <end position="163"/>
    </location>
</feature>
<accession>A0A3G2S448</accession>
<dbReference type="Gene3D" id="3.50.7.10">
    <property type="entry name" value="GroEL"/>
    <property type="match status" value="1"/>
</dbReference>
<feature type="compositionally biased region" description="Pro residues" evidence="11">
    <location>
        <begin position="365"/>
        <end position="379"/>
    </location>
</feature>
<keyword evidence="15" id="KW-1185">Reference proteome</keyword>
<dbReference type="InterPro" id="IPR002498">
    <property type="entry name" value="PInositol-4-P-4/5-kinase_core"/>
</dbReference>
<dbReference type="EMBL" id="CP033150">
    <property type="protein sequence ID" value="AYO42536.1"/>
    <property type="molecule type" value="Genomic_DNA"/>
</dbReference>
<dbReference type="InterPro" id="IPR002423">
    <property type="entry name" value="Cpn60/GroEL/TCP-1"/>
</dbReference>
<dbReference type="InterPro" id="IPR000306">
    <property type="entry name" value="Znf_FYVE"/>
</dbReference>
<dbReference type="GO" id="GO:0000329">
    <property type="term" value="C:fungal-type vacuole membrane"/>
    <property type="evidence" value="ECO:0007669"/>
    <property type="project" value="TreeGrafter"/>
</dbReference>
<dbReference type="PANTHER" id="PTHR45748">
    <property type="entry name" value="1-PHOSPHATIDYLINOSITOL 3-PHOSPHATE 5-KINASE-RELATED"/>
    <property type="match status" value="1"/>
</dbReference>
<dbReference type="SMART" id="SM00064">
    <property type="entry name" value="FYVE"/>
    <property type="match status" value="1"/>
</dbReference>
<feature type="region of interest" description="Disordered" evidence="11">
    <location>
        <begin position="1"/>
        <end position="29"/>
    </location>
</feature>
<feature type="domain" description="FYVE-type" evidence="12">
    <location>
        <begin position="186"/>
        <end position="246"/>
    </location>
</feature>
<feature type="region of interest" description="Disordered" evidence="11">
    <location>
        <begin position="252"/>
        <end position="276"/>
    </location>
</feature>
<evidence type="ECO:0000259" key="12">
    <source>
        <dbReference type="PROSITE" id="PS50178"/>
    </source>
</evidence>
<feature type="region of interest" description="Disordered" evidence="11">
    <location>
        <begin position="1150"/>
        <end position="1184"/>
    </location>
</feature>
<dbReference type="GO" id="GO:0000285">
    <property type="term" value="F:1-phosphatidylinositol-3-phosphate 5-kinase activity"/>
    <property type="evidence" value="ECO:0007669"/>
    <property type="project" value="UniProtKB-EC"/>
</dbReference>